<protein>
    <submittedName>
        <fullName evidence="1">Uncharacterized protein</fullName>
    </submittedName>
</protein>
<dbReference type="Proteomes" id="UP001144978">
    <property type="component" value="Unassembled WGS sequence"/>
</dbReference>
<evidence type="ECO:0000313" key="2">
    <source>
        <dbReference type="Proteomes" id="UP001144978"/>
    </source>
</evidence>
<dbReference type="EMBL" id="JANSHE010000068">
    <property type="protein sequence ID" value="KAJ3017697.1"/>
    <property type="molecule type" value="Genomic_DNA"/>
</dbReference>
<reference evidence="1" key="1">
    <citation type="submission" date="2022-08" db="EMBL/GenBank/DDBJ databases">
        <title>Genome Sequence of Pycnoporus sanguineus.</title>
        <authorList>
            <person name="Buettner E."/>
        </authorList>
    </citation>
    <scope>NUCLEOTIDE SEQUENCE</scope>
    <source>
        <strain evidence="1">CG-C14</strain>
    </source>
</reference>
<accession>A0ACC1QBX0</accession>
<evidence type="ECO:0000313" key="1">
    <source>
        <dbReference type="EMBL" id="KAJ3017697.1"/>
    </source>
</evidence>
<comment type="caution">
    <text evidence="1">The sequence shown here is derived from an EMBL/GenBank/DDBJ whole genome shotgun (WGS) entry which is preliminary data.</text>
</comment>
<keyword evidence="2" id="KW-1185">Reference proteome</keyword>
<name>A0ACC1QBX0_9APHY</name>
<gene>
    <name evidence="1" type="ORF">NUW54_g524</name>
</gene>
<organism evidence="1 2">
    <name type="scientific">Trametes sanguinea</name>
    <dbReference type="NCBI Taxonomy" id="158606"/>
    <lineage>
        <taxon>Eukaryota</taxon>
        <taxon>Fungi</taxon>
        <taxon>Dikarya</taxon>
        <taxon>Basidiomycota</taxon>
        <taxon>Agaricomycotina</taxon>
        <taxon>Agaricomycetes</taxon>
        <taxon>Polyporales</taxon>
        <taxon>Polyporaceae</taxon>
        <taxon>Trametes</taxon>
    </lineage>
</organism>
<sequence length="797" mass="89516">MGKLDAILFRPWKIRPNKEGYWSNYEDLEELKNMLEACRYAAESGFCQLRKSPPSISFWGQDIVMSDYVHSLNDFEILGICFFREVKYFLARLTEVHRFEEEPFWNNGPSFLGPSGTALTTGTPHSSRREHRAAKKDASVTPILSDISRTEKGSNEWKGAVNSSNCSEFNTISFLPPLPTAPRKPTRDAPPHWRSQHAPEDDHRPIYNLGQPIRYETELVFASEGKVAFNTPHFKQEDGCIGGGFALANSMSGLFRRIALPSGAPPRRATSPSGDLSDSNLQTTTTLPDEVMGDFPPKEKTQDFKQVKTHVHFIQQLLASQTDHGLIRTQTFATQAEAVGLPLGEVARRAEEDPLAEEPVEGGPKTAEAPPEETALATFKSTIDISEELDVTQHEQLLQVLIKNQTAFLLDGQLGTIKNSTCSIPLWPGAKEVSLLPFPGSPAKREVMDMPMDKWIELGVIEPSVSPWGAPAFIVYRNVAEEGVTLVPAKCHFAYRSLMLLEQKVSRPGLSTHYEKVKAITELAPPRNVSELHTFLRMMIYFSAYIPFYTWIAAPLFNLLKKEREWDWQEVHQEAFDLCKQVLVQAPNERSRQAGDLDVPSPGPWADYFEDTIVHLKHVIAYWSRILKAAEQNYSPTEREALALTEGLIKFQPHIVHRTGRIHSNVNPISRLHRHVPYQDGPAPLDQPSLMLGKQINNPLKNAFKELGPCFEERLLKVATKFAHILCEDDESTMMTINMSHLMNPYSSNSEECIAYTAAASSALIIGIAPQELDDWKTAYLKDTHFSMILGPSNVTM</sequence>
<proteinExistence type="predicted"/>